<dbReference type="Pfam" id="PF22936">
    <property type="entry name" value="Pol_BBD"/>
    <property type="match status" value="1"/>
</dbReference>
<dbReference type="Pfam" id="PF25597">
    <property type="entry name" value="SH3_retrovirus"/>
    <property type="match status" value="1"/>
</dbReference>
<evidence type="ECO:0000256" key="3">
    <source>
        <dbReference type="SAM" id="MobiDB-lite"/>
    </source>
</evidence>
<comment type="caution">
    <text evidence="5">The sequence shown here is derived from an EMBL/GenBank/DDBJ whole genome shotgun (WGS) entry which is preliminary data.</text>
</comment>
<keyword evidence="1" id="KW-0645">Protease</keyword>
<evidence type="ECO:0000256" key="1">
    <source>
        <dbReference type="ARBA" id="ARBA00022750"/>
    </source>
</evidence>
<dbReference type="AlphaFoldDB" id="A0AAD5UR87"/>
<feature type="domain" description="Integrase catalytic" evidence="4">
    <location>
        <begin position="295"/>
        <end position="460"/>
    </location>
</feature>
<reference evidence="5" key="1">
    <citation type="submission" date="2022-07" db="EMBL/GenBank/DDBJ databases">
        <title>Genome Sequence of Physisporinus lineatus.</title>
        <authorList>
            <person name="Buettner E."/>
        </authorList>
    </citation>
    <scope>NUCLEOTIDE SEQUENCE</scope>
    <source>
        <strain evidence="5">VT162</strain>
    </source>
</reference>
<evidence type="ECO:0000313" key="6">
    <source>
        <dbReference type="Proteomes" id="UP001212997"/>
    </source>
</evidence>
<dbReference type="InterPro" id="IPR054722">
    <property type="entry name" value="PolX-like_BBD"/>
</dbReference>
<accession>A0AAD5UR87</accession>
<evidence type="ECO:0000259" key="4">
    <source>
        <dbReference type="PROSITE" id="PS50994"/>
    </source>
</evidence>
<dbReference type="InterPro" id="IPR012337">
    <property type="entry name" value="RNaseH-like_sf"/>
</dbReference>
<dbReference type="InterPro" id="IPR036397">
    <property type="entry name" value="RNaseH_sf"/>
</dbReference>
<evidence type="ECO:0000256" key="2">
    <source>
        <dbReference type="ARBA" id="ARBA00022884"/>
    </source>
</evidence>
<keyword evidence="2" id="KW-0694">RNA-binding</keyword>
<feature type="region of interest" description="Disordered" evidence="3">
    <location>
        <begin position="453"/>
        <end position="599"/>
    </location>
</feature>
<sequence length="1041" mass="115426">MTDSSTSIPIGSLNNSNMDKLDRAAGLLVLHVDKDQRVHLAGIEDDPIAMWKKLEEVHMSREAGTRFNAYDDLFSIRLAESESLSSLIVRVDEVMHRIKGLRPEDFDITKMDEELAIMAMIRALPQEQYGSFVSSFLLQKDLKKASVQAAFKAEETQRKPRSSPGVSIDSALRASFSASPSSSSKPKVKCDFSEEVQGSAVQSGPTGLSPYPQAEVNSALSKTEYAGNARFLSSSPSEPMSYQWLVDSGATSHMTPHRHWFHTFVPWRVPVRIANGQIIYSEGKGTPFPQQAENRHSLPLDLIFSDVHGPLPTQTIQGYRYWITFLDDATKFCYVVLLRKKNEAFQAFQIYKAYAENLLSRRIGTLRDNKGGEYISTEWDDCMKLHGIRREHIVRSTPQQNGAAERINRNLAEGVTPHFSIFPGLVVRESQLTESSPPYTVGQDLLNKILAPLDDSDDQDSVGALPQVHAGQPQAQQQSPEPTPSPQPEIKDEPLHDDTLRSPSPSQTPDLPVLHTNPSHTPSSSSSPSPFPVRRPPRRRKEPSPFTPPQPYPTDPAIRRSTRTPLRRKSPRKETSRPFMRKLRSVRMQKDRDRAKHSISLSQKHYVEDILERFHMSDCKPVGTPMEPGLRLSASQCPATDEDKQAMASVPYINAVGALMYLAIATRPDISFAVSVLSRFNSNPGPDHWKAVKHLFRYLKGTMDYKLTYAPLSSASKERFEVYSDADHGGNPDSGKSTSAYVVKMGTAAVSWSSKLSIVALSTTEAEYVSAVSEAIWIRQLLTELGYEPSGPTTLHMDNQSAIQVARNPEHHGRMKHLDLRFYWLRDAVENGTLSIDYEPTDSMAADILTKSLSKVKVEEACKQLGLESLMKWNFPSSNSIGFTLFSLVILTVQKDKRSSSLGSHIEKCVFIGYPPGYKGWKFYNPATRKSVISERAEFYERYYPGLKQFSTPSGPLLLESTTPSTATSHSPLFVDFGIPPDEEQVVPAAHPGGEEPIAGQPEPAGLQPDPPAALPAAPPPVAPAPAPIAEPEEFVVPPAL</sequence>
<dbReference type="EMBL" id="JANAWD010001148">
    <property type="protein sequence ID" value="KAJ3474116.1"/>
    <property type="molecule type" value="Genomic_DNA"/>
</dbReference>
<gene>
    <name evidence="5" type="ORF">NLI96_g12644</name>
</gene>
<dbReference type="PANTHER" id="PTHR11439">
    <property type="entry name" value="GAG-POL-RELATED RETROTRANSPOSON"/>
    <property type="match status" value="1"/>
</dbReference>
<feature type="compositionally biased region" description="Low complexity" evidence="3">
    <location>
        <begin position="466"/>
        <end position="480"/>
    </location>
</feature>
<keyword evidence="6" id="KW-1185">Reference proteome</keyword>
<organism evidence="5 6">
    <name type="scientific">Meripilus lineatus</name>
    <dbReference type="NCBI Taxonomy" id="2056292"/>
    <lineage>
        <taxon>Eukaryota</taxon>
        <taxon>Fungi</taxon>
        <taxon>Dikarya</taxon>
        <taxon>Basidiomycota</taxon>
        <taxon>Agaricomycotina</taxon>
        <taxon>Agaricomycetes</taxon>
        <taxon>Polyporales</taxon>
        <taxon>Meripilaceae</taxon>
        <taxon>Meripilus</taxon>
    </lineage>
</organism>
<dbReference type="InterPro" id="IPR001584">
    <property type="entry name" value="Integrase_cat-core"/>
</dbReference>
<dbReference type="GO" id="GO:0004190">
    <property type="term" value="F:aspartic-type endopeptidase activity"/>
    <property type="evidence" value="ECO:0007669"/>
    <property type="project" value="UniProtKB-KW"/>
</dbReference>
<dbReference type="SUPFAM" id="SSF56672">
    <property type="entry name" value="DNA/RNA polymerases"/>
    <property type="match status" value="1"/>
</dbReference>
<evidence type="ECO:0000313" key="5">
    <source>
        <dbReference type="EMBL" id="KAJ3474116.1"/>
    </source>
</evidence>
<protein>
    <recommendedName>
        <fullName evidence="4">Integrase catalytic domain-containing protein</fullName>
    </recommendedName>
</protein>
<dbReference type="SUPFAM" id="SSF53098">
    <property type="entry name" value="Ribonuclease H-like"/>
    <property type="match status" value="1"/>
</dbReference>
<dbReference type="GO" id="GO:0015074">
    <property type="term" value="P:DNA integration"/>
    <property type="evidence" value="ECO:0007669"/>
    <property type="project" value="InterPro"/>
</dbReference>
<feature type="compositionally biased region" description="Pro residues" evidence="3">
    <location>
        <begin position="545"/>
        <end position="554"/>
    </location>
</feature>
<dbReference type="Pfam" id="PF14223">
    <property type="entry name" value="Retrotran_gag_2"/>
    <property type="match status" value="1"/>
</dbReference>
<feature type="region of interest" description="Disordered" evidence="3">
    <location>
        <begin position="984"/>
        <end position="1041"/>
    </location>
</feature>
<dbReference type="Gene3D" id="3.30.420.10">
    <property type="entry name" value="Ribonuclease H-like superfamily/Ribonuclease H"/>
    <property type="match status" value="1"/>
</dbReference>
<name>A0AAD5UR87_9APHY</name>
<feature type="compositionally biased region" description="Basic and acidic residues" evidence="3">
    <location>
        <begin position="489"/>
        <end position="500"/>
    </location>
</feature>
<feature type="compositionally biased region" description="Low complexity" evidence="3">
    <location>
        <begin position="518"/>
        <end position="528"/>
    </location>
</feature>
<feature type="compositionally biased region" description="Pro residues" evidence="3">
    <location>
        <begin position="1009"/>
        <end position="1029"/>
    </location>
</feature>
<dbReference type="GO" id="GO:0003723">
    <property type="term" value="F:RNA binding"/>
    <property type="evidence" value="ECO:0007669"/>
    <property type="project" value="UniProtKB-KW"/>
</dbReference>
<dbReference type="InterPro" id="IPR057670">
    <property type="entry name" value="SH3_retrovirus"/>
</dbReference>
<dbReference type="GO" id="GO:0005634">
    <property type="term" value="C:nucleus"/>
    <property type="evidence" value="ECO:0007669"/>
    <property type="project" value="UniProtKB-ARBA"/>
</dbReference>
<proteinExistence type="predicted"/>
<dbReference type="PANTHER" id="PTHR11439:SF483">
    <property type="entry name" value="PEPTIDE SYNTHASE GLIP-LIKE, PUTATIVE (AFU_ORTHOLOGUE AFUA_3G12920)-RELATED"/>
    <property type="match status" value="1"/>
</dbReference>
<keyword evidence="1" id="KW-0064">Aspartyl protease</keyword>
<dbReference type="InterPro" id="IPR043502">
    <property type="entry name" value="DNA/RNA_pol_sf"/>
</dbReference>
<dbReference type="Proteomes" id="UP001212997">
    <property type="component" value="Unassembled WGS sequence"/>
</dbReference>
<keyword evidence="1" id="KW-0378">Hydrolase</keyword>
<feature type="compositionally biased region" description="Basic residues" evidence="3">
    <location>
        <begin position="560"/>
        <end position="571"/>
    </location>
</feature>
<dbReference type="PROSITE" id="PS50994">
    <property type="entry name" value="INTEGRASE"/>
    <property type="match status" value="1"/>
</dbReference>
<dbReference type="CDD" id="cd09272">
    <property type="entry name" value="RNase_HI_RT_Ty1"/>
    <property type="match status" value="1"/>
</dbReference>